<name>A0AA36BZX8_OCTVU</name>
<feature type="compositionally biased region" description="Low complexity" evidence="1">
    <location>
        <begin position="209"/>
        <end position="228"/>
    </location>
</feature>
<reference evidence="3" key="1">
    <citation type="submission" date="2023-08" db="EMBL/GenBank/DDBJ databases">
        <authorList>
            <person name="Alioto T."/>
            <person name="Alioto T."/>
            <person name="Gomez Garrido J."/>
        </authorList>
    </citation>
    <scope>NUCLEOTIDE SEQUENCE</scope>
</reference>
<feature type="transmembrane region" description="Helical" evidence="2">
    <location>
        <begin position="12"/>
        <end position="40"/>
    </location>
</feature>
<dbReference type="Proteomes" id="UP001162480">
    <property type="component" value="Chromosome 28"/>
</dbReference>
<accession>A0AA36BZX8</accession>
<feature type="region of interest" description="Disordered" evidence="1">
    <location>
        <begin position="160"/>
        <end position="263"/>
    </location>
</feature>
<evidence type="ECO:0000313" key="3">
    <source>
        <dbReference type="EMBL" id="CAI9742902.1"/>
    </source>
</evidence>
<proteinExistence type="predicted"/>
<keyword evidence="4" id="KW-1185">Reference proteome</keyword>
<keyword evidence="2" id="KW-1133">Transmembrane helix</keyword>
<dbReference type="EMBL" id="OX597841">
    <property type="protein sequence ID" value="CAI9742902.1"/>
    <property type="molecule type" value="Genomic_DNA"/>
</dbReference>
<evidence type="ECO:0000256" key="1">
    <source>
        <dbReference type="SAM" id="MobiDB-lite"/>
    </source>
</evidence>
<feature type="region of interest" description="Disordered" evidence="1">
    <location>
        <begin position="56"/>
        <end position="91"/>
    </location>
</feature>
<feature type="compositionally biased region" description="Acidic residues" evidence="1">
    <location>
        <begin position="194"/>
        <end position="208"/>
    </location>
</feature>
<keyword evidence="2" id="KW-0812">Transmembrane</keyword>
<gene>
    <name evidence="3" type="ORF">OCTVUL_1B009585</name>
</gene>
<organism evidence="3 4">
    <name type="scientific">Octopus vulgaris</name>
    <name type="common">Common octopus</name>
    <dbReference type="NCBI Taxonomy" id="6645"/>
    <lineage>
        <taxon>Eukaryota</taxon>
        <taxon>Metazoa</taxon>
        <taxon>Spiralia</taxon>
        <taxon>Lophotrochozoa</taxon>
        <taxon>Mollusca</taxon>
        <taxon>Cephalopoda</taxon>
        <taxon>Coleoidea</taxon>
        <taxon>Octopodiformes</taxon>
        <taxon>Octopoda</taxon>
        <taxon>Incirrata</taxon>
        <taxon>Octopodidae</taxon>
        <taxon>Octopus</taxon>
    </lineage>
</organism>
<keyword evidence="2" id="KW-0472">Membrane</keyword>
<dbReference type="AlphaFoldDB" id="A0AA36BZX8"/>
<sequence length="263" mass="29338">MNNTNPYVSRYATALLPIAIICFTCLLFFLIYEFCLLFCLKSSSSSSLFSTSPLLSSSSPPSASMTADTSGSFPHGASEESNNMSMLDRPPSYYAPTSAPSRVGLVCPVADGRAQNGQSNVVIPVMDPELLQRIIVLHRIDGTEHYRMLEKYDWLPTQPGELYGASPPPPFLANAESSQAPHQQHLQQPHLYDDNDDDNHDDDGDENDQQQQQQQHHNCQQQQQQQQQPSMLSQAQMPPVLSPASDETFLYQRYHPPPPYEAP</sequence>
<evidence type="ECO:0000313" key="4">
    <source>
        <dbReference type="Proteomes" id="UP001162480"/>
    </source>
</evidence>
<protein>
    <submittedName>
        <fullName evidence="3">Uncharacterized protein</fullName>
    </submittedName>
</protein>
<evidence type="ECO:0000256" key="2">
    <source>
        <dbReference type="SAM" id="Phobius"/>
    </source>
</evidence>
<feature type="compositionally biased region" description="Low complexity" evidence="1">
    <location>
        <begin position="181"/>
        <end position="190"/>
    </location>
</feature>